<keyword evidence="6" id="KW-1185">Reference proteome</keyword>
<keyword evidence="3" id="KW-0804">Transcription</keyword>
<dbReference type="PANTHER" id="PTHR30146">
    <property type="entry name" value="LACI-RELATED TRANSCRIPTIONAL REPRESSOR"/>
    <property type="match status" value="1"/>
</dbReference>
<dbReference type="GO" id="GO:0000976">
    <property type="term" value="F:transcription cis-regulatory region binding"/>
    <property type="evidence" value="ECO:0007669"/>
    <property type="project" value="TreeGrafter"/>
</dbReference>
<evidence type="ECO:0000313" key="5">
    <source>
        <dbReference type="EMBL" id="OUN89676.1"/>
    </source>
</evidence>
<dbReference type="Gene3D" id="1.10.260.40">
    <property type="entry name" value="lambda repressor-like DNA-binding domains"/>
    <property type="match status" value="1"/>
</dbReference>
<comment type="caution">
    <text evidence="5">The sequence shown here is derived from an EMBL/GenBank/DDBJ whole genome shotgun (WGS) entry which is preliminary data.</text>
</comment>
<keyword evidence="1" id="KW-0805">Transcription regulation</keyword>
<dbReference type="PANTHER" id="PTHR30146:SF109">
    <property type="entry name" value="HTH-TYPE TRANSCRIPTIONAL REGULATOR GALS"/>
    <property type="match status" value="1"/>
</dbReference>
<evidence type="ECO:0000256" key="3">
    <source>
        <dbReference type="ARBA" id="ARBA00023163"/>
    </source>
</evidence>
<dbReference type="CDD" id="cd01392">
    <property type="entry name" value="HTH_LacI"/>
    <property type="match status" value="1"/>
</dbReference>
<name>A0A1Y3XVR6_9ACTN</name>
<dbReference type="InterPro" id="IPR028082">
    <property type="entry name" value="Peripla_BP_I"/>
</dbReference>
<evidence type="ECO:0000259" key="4">
    <source>
        <dbReference type="PROSITE" id="PS50932"/>
    </source>
</evidence>
<accession>A0A1Y3XVR6</accession>
<dbReference type="GO" id="GO:0003700">
    <property type="term" value="F:DNA-binding transcription factor activity"/>
    <property type="evidence" value="ECO:0007669"/>
    <property type="project" value="TreeGrafter"/>
</dbReference>
<dbReference type="InterPro" id="IPR010982">
    <property type="entry name" value="Lambda_DNA-bd_dom_sf"/>
</dbReference>
<reference evidence="6" key="1">
    <citation type="submission" date="2017-04" db="EMBL/GenBank/DDBJ databases">
        <title>Function of individual gut microbiota members based on whole genome sequencing of pure cultures obtained from chicken caecum.</title>
        <authorList>
            <person name="Medvecky M."/>
            <person name="Cejkova D."/>
            <person name="Polansky O."/>
            <person name="Karasova D."/>
            <person name="Kubasova T."/>
            <person name="Cizek A."/>
            <person name="Rychlik I."/>
        </authorList>
    </citation>
    <scope>NUCLEOTIDE SEQUENCE [LARGE SCALE GENOMIC DNA]</scope>
    <source>
        <strain evidence="6">An5</strain>
    </source>
</reference>
<feature type="domain" description="HTH lacI-type" evidence="4">
    <location>
        <begin position="5"/>
        <end position="48"/>
    </location>
</feature>
<dbReference type="InterPro" id="IPR046335">
    <property type="entry name" value="LacI/GalR-like_sensor"/>
</dbReference>
<evidence type="ECO:0000256" key="1">
    <source>
        <dbReference type="ARBA" id="ARBA00023015"/>
    </source>
</evidence>
<evidence type="ECO:0000313" key="6">
    <source>
        <dbReference type="Proteomes" id="UP000195781"/>
    </source>
</evidence>
<dbReference type="InterPro" id="IPR000843">
    <property type="entry name" value="HTH_LacI"/>
</dbReference>
<dbReference type="EMBL" id="NFIE01000002">
    <property type="protein sequence ID" value="OUN89676.1"/>
    <property type="molecule type" value="Genomic_DNA"/>
</dbReference>
<keyword evidence="2" id="KW-0238">DNA-binding</keyword>
<dbReference type="SMART" id="SM00354">
    <property type="entry name" value="HTH_LACI"/>
    <property type="match status" value="1"/>
</dbReference>
<dbReference type="Gene3D" id="3.40.50.2300">
    <property type="match status" value="2"/>
</dbReference>
<dbReference type="PROSITE" id="PS50932">
    <property type="entry name" value="HTH_LACI_2"/>
    <property type="match status" value="1"/>
</dbReference>
<dbReference type="RefSeq" id="WP_094334855.1">
    <property type="nucleotide sequence ID" value="NZ_NFIE01000002.1"/>
</dbReference>
<protein>
    <recommendedName>
        <fullName evidence="4">HTH lacI-type domain-containing protein</fullName>
    </recommendedName>
</protein>
<organism evidence="5 6">
    <name type="scientific">[Collinsella] massiliensis</name>
    <dbReference type="NCBI Taxonomy" id="1232426"/>
    <lineage>
        <taxon>Bacteria</taxon>
        <taxon>Bacillati</taxon>
        <taxon>Actinomycetota</taxon>
        <taxon>Coriobacteriia</taxon>
        <taxon>Coriobacteriales</taxon>
        <taxon>Coriobacteriaceae</taxon>
        <taxon>Enorma</taxon>
    </lineage>
</organism>
<dbReference type="CDD" id="cd06284">
    <property type="entry name" value="PBP1_LacI-like"/>
    <property type="match status" value="1"/>
</dbReference>
<dbReference type="Pfam" id="PF13377">
    <property type="entry name" value="Peripla_BP_3"/>
    <property type="match status" value="1"/>
</dbReference>
<dbReference type="Pfam" id="PF00356">
    <property type="entry name" value="LacI"/>
    <property type="match status" value="1"/>
</dbReference>
<dbReference type="SUPFAM" id="SSF47413">
    <property type="entry name" value="lambda repressor-like DNA-binding domains"/>
    <property type="match status" value="1"/>
</dbReference>
<evidence type="ECO:0000256" key="2">
    <source>
        <dbReference type="ARBA" id="ARBA00023125"/>
    </source>
</evidence>
<dbReference type="AlphaFoldDB" id="A0A1Y3XVR6"/>
<gene>
    <name evidence="5" type="ORF">B5G02_01190</name>
</gene>
<dbReference type="Proteomes" id="UP000195781">
    <property type="component" value="Unassembled WGS sequence"/>
</dbReference>
<proteinExistence type="predicted"/>
<dbReference type="OrthoDB" id="3180992at2"/>
<dbReference type="SUPFAM" id="SSF53822">
    <property type="entry name" value="Periplasmic binding protein-like I"/>
    <property type="match status" value="1"/>
</dbReference>
<sequence length="334" mass="36556">MAKKMTIDLVAQRAGVSPATVSRVINHPELVSAKTTARVNACIRELGYASLVDRYGTARPPEERGPIVVNIPWLDNPFYSEIVHGVRDSARTAGYDVLISWDTPRQSTVGAYCASLRRSNASGLITMCSLSTETIERIDATLPTIQCAENNPETDVPYVTIDDRSAARVAVEHLISCGCRRLAIVSGPESYKYARGRMEGFLSVARERGIDLDPNWILQVPDNNYELACSAACHMLESENAPDGVFACSDTYGAAVIRAARRAGLSVPDDLMVVGFDNIDIATMTTPTLTTVNQPRYRMGYSACNLLLERMRGGAARSMTLETELIVRESTTRR</sequence>